<sequence>MVKWYDNLYVDKLIENKQKKVIKRINEGKLSLHIYCITFASNGNNLFDIMNANELLFDYYKRREICILGLALGRESAIELAAAMLEEIYKNTGDFKVRDYYKFNS</sequence>
<dbReference type="AlphaFoldDB" id="A0A3N1XT93"/>
<dbReference type="EMBL" id="RJVG01000003">
    <property type="protein sequence ID" value="ROR29458.1"/>
    <property type="molecule type" value="Genomic_DNA"/>
</dbReference>
<name>A0A3N1XT93_9FIRM</name>
<protein>
    <submittedName>
        <fullName evidence="1">Uncharacterized protein</fullName>
    </submittedName>
</protein>
<dbReference type="OrthoDB" id="2085859at2"/>
<evidence type="ECO:0000313" key="1">
    <source>
        <dbReference type="EMBL" id="ROR29458.1"/>
    </source>
</evidence>
<dbReference type="Proteomes" id="UP000273083">
    <property type="component" value="Unassembled WGS sequence"/>
</dbReference>
<proteinExistence type="predicted"/>
<dbReference type="RefSeq" id="WP_123608893.1">
    <property type="nucleotide sequence ID" value="NZ_RJVG01000003.1"/>
</dbReference>
<evidence type="ECO:0000313" key="2">
    <source>
        <dbReference type="Proteomes" id="UP000273083"/>
    </source>
</evidence>
<reference evidence="1 2" key="1">
    <citation type="submission" date="2018-11" db="EMBL/GenBank/DDBJ databases">
        <title>Genomic Encyclopedia of Type Strains, Phase IV (KMG-IV): sequencing the most valuable type-strain genomes for metagenomic binning, comparative biology and taxonomic classification.</title>
        <authorList>
            <person name="Goeker M."/>
        </authorList>
    </citation>
    <scope>NUCLEOTIDE SEQUENCE [LARGE SCALE GENOMIC DNA]</scope>
    <source>
        <strain evidence="1 2">DSM 26537</strain>
    </source>
</reference>
<keyword evidence="2" id="KW-1185">Reference proteome</keyword>
<gene>
    <name evidence="1" type="ORF">EDD66_103396</name>
</gene>
<organism evidence="1 2">
    <name type="scientific">Mobilisporobacter senegalensis</name>
    <dbReference type="NCBI Taxonomy" id="1329262"/>
    <lineage>
        <taxon>Bacteria</taxon>
        <taxon>Bacillati</taxon>
        <taxon>Bacillota</taxon>
        <taxon>Clostridia</taxon>
        <taxon>Lachnospirales</taxon>
        <taxon>Lachnospiraceae</taxon>
        <taxon>Mobilisporobacter</taxon>
    </lineage>
</organism>
<comment type="caution">
    <text evidence="1">The sequence shown here is derived from an EMBL/GenBank/DDBJ whole genome shotgun (WGS) entry which is preliminary data.</text>
</comment>
<accession>A0A3N1XT93</accession>